<dbReference type="GO" id="GO:0034551">
    <property type="term" value="P:mitochondrial respiratory chain complex III assembly"/>
    <property type="evidence" value="ECO:0007669"/>
    <property type="project" value="TreeGrafter"/>
</dbReference>
<dbReference type="GO" id="GO:0005743">
    <property type="term" value="C:mitochondrial inner membrane"/>
    <property type="evidence" value="ECO:0007669"/>
    <property type="project" value="TreeGrafter"/>
</dbReference>
<dbReference type="PANTHER" id="PTHR47563:SF1">
    <property type="entry name" value="PROTEIN FMP25, MITOCHONDRIAL"/>
    <property type="match status" value="1"/>
</dbReference>
<evidence type="ECO:0000313" key="3">
    <source>
        <dbReference type="EMBL" id="CUS09688.1"/>
    </source>
</evidence>
<dbReference type="Pfam" id="PF13540">
    <property type="entry name" value="RCC1_2"/>
    <property type="match status" value="1"/>
</dbReference>
<evidence type="ECO:0000256" key="1">
    <source>
        <dbReference type="PROSITE-ProRule" id="PRU00235"/>
    </source>
</evidence>
<dbReference type="InterPro" id="IPR009091">
    <property type="entry name" value="RCC1/BLIP-II"/>
</dbReference>
<proteinExistence type="predicted"/>
<dbReference type="Proteomes" id="UP001412239">
    <property type="component" value="Unassembled WGS sequence"/>
</dbReference>
<dbReference type="InterPro" id="IPR000408">
    <property type="entry name" value="Reg_chr_condens"/>
</dbReference>
<sequence length="613" mass="66222">MFKPIRTAPRLRFILSEPTKPGSRFVYFRNISASSRSRTSSNLPTVNRKTVATTLGLLGGLAICQWPSGMEVRAEAPPDTSTEDLRRKLSVQHIQVENSLQSPGVYAWGNNVYMLLSQQSKCRKSGRVVAPDSDETPIKSPRRLPFFDNMLLRDLRLDHNTGVAVTEKGDLLQWGTAYADGIKTPEVTLKGKNIVKAQLSRDRILALSKHGAVYSLPIAKKYQLSGTKPSEPSWIPGLSSEANIHYRTLKPALGYFESVTDVASGLDHVLLLTSEGRVFSAAASSSFPAKGQMGVRGLTYAARPKDKPYDTCHEITGLNSQKITKIAAGDYHSLVCDNKGQVFSFGDNTNGQLGFDYDPENNLVLTPTPLSLKSQYPGGSLTATVKTLAAGGANSYFVVDVGDTEKGRVNSDLLACGTGIFGNLGNGRWTHVQGSPIKVKSLSGLSEYDERANKVIPIRPKYLSVGATHTSAIMDNLTKVDASSSPNSPVHDVNYGADVLWWGNNEYYQLGTGKRANSCVPVYIPPLDPVPEDMAVDRSDGMTGSSTKGALTRKSGIIGGKGDDVGGGMSTGMDQVHRFQITPRKKGNIAGRRVEFEQRISCGRGNTAVYSAV</sequence>
<feature type="compositionally biased region" description="Gly residues" evidence="2">
    <location>
        <begin position="557"/>
        <end position="566"/>
    </location>
</feature>
<reference evidence="3" key="1">
    <citation type="submission" date="2015-10" db="EMBL/GenBank/DDBJ databases">
        <authorList>
            <person name="Regsiter A."/>
            <person name="william w."/>
        </authorList>
    </citation>
    <scope>NUCLEOTIDE SEQUENCE</scope>
    <source>
        <strain evidence="3">Montdore</strain>
    </source>
</reference>
<dbReference type="PANTHER" id="PTHR47563">
    <property type="entry name" value="PROTEIN FMP25, MITOCHONDRIAL"/>
    <property type="match status" value="1"/>
</dbReference>
<evidence type="ECO:0000256" key="2">
    <source>
        <dbReference type="SAM" id="MobiDB-lite"/>
    </source>
</evidence>
<dbReference type="Gene3D" id="2.130.10.30">
    <property type="entry name" value="Regulator of chromosome condensation 1/beta-lactamase-inhibitor protein II"/>
    <property type="match status" value="1"/>
</dbReference>
<feature type="region of interest" description="Disordered" evidence="2">
    <location>
        <begin position="539"/>
        <end position="566"/>
    </location>
</feature>
<protein>
    <submittedName>
        <fullName evidence="3">Uncharacterized protein</fullName>
    </submittedName>
</protein>
<dbReference type="PROSITE" id="PS50012">
    <property type="entry name" value="RCC1_3"/>
    <property type="match status" value="2"/>
</dbReference>
<gene>
    <name evidence="3" type="ORF">GSTUAT00006235001</name>
</gene>
<name>A0A292PSS3_9PEZI</name>
<dbReference type="InterPro" id="IPR053245">
    <property type="entry name" value="MitoProcess-Associated"/>
</dbReference>
<evidence type="ECO:0000313" key="4">
    <source>
        <dbReference type="Proteomes" id="UP001412239"/>
    </source>
</evidence>
<dbReference type="Pfam" id="PF00415">
    <property type="entry name" value="RCC1"/>
    <property type="match status" value="1"/>
</dbReference>
<dbReference type="EMBL" id="LN891072">
    <property type="protein sequence ID" value="CUS09688.1"/>
    <property type="molecule type" value="Genomic_DNA"/>
</dbReference>
<feature type="repeat" description="RCC1" evidence="1">
    <location>
        <begin position="211"/>
        <end position="275"/>
    </location>
</feature>
<feature type="repeat" description="RCC1" evidence="1">
    <location>
        <begin position="340"/>
        <end position="401"/>
    </location>
</feature>
<accession>A0A292PSS3</accession>
<organism evidence="3 4">
    <name type="scientific">Tuber aestivum</name>
    <name type="common">summer truffle</name>
    <dbReference type="NCBI Taxonomy" id="59557"/>
    <lineage>
        <taxon>Eukaryota</taxon>
        <taxon>Fungi</taxon>
        <taxon>Dikarya</taxon>
        <taxon>Ascomycota</taxon>
        <taxon>Pezizomycotina</taxon>
        <taxon>Pezizomycetes</taxon>
        <taxon>Pezizales</taxon>
        <taxon>Tuberaceae</taxon>
        <taxon>Tuber</taxon>
    </lineage>
</organism>
<dbReference type="AlphaFoldDB" id="A0A292PSS3"/>
<dbReference type="SUPFAM" id="SSF50985">
    <property type="entry name" value="RCC1/BLIP-II"/>
    <property type="match status" value="1"/>
</dbReference>
<keyword evidence="4" id="KW-1185">Reference proteome</keyword>